<evidence type="ECO:0000313" key="3">
    <source>
        <dbReference type="Proteomes" id="UP000585474"/>
    </source>
</evidence>
<dbReference type="Proteomes" id="UP000585474">
    <property type="component" value="Unassembled WGS sequence"/>
</dbReference>
<organism evidence="2 3">
    <name type="scientific">Actinidia rufa</name>
    <dbReference type="NCBI Taxonomy" id="165716"/>
    <lineage>
        <taxon>Eukaryota</taxon>
        <taxon>Viridiplantae</taxon>
        <taxon>Streptophyta</taxon>
        <taxon>Embryophyta</taxon>
        <taxon>Tracheophyta</taxon>
        <taxon>Spermatophyta</taxon>
        <taxon>Magnoliopsida</taxon>
        <taxon>eudicotyledons</taxon>
        <taxon>Gunneridae</taxon>
        <taxon>Pentapetalae</taxon>
        <taxon>asterids</taxon>
        <taxon>Ericales</taxon>
        <taxon>Actinidiaceae</taxon>
        <taxon>Actinidia</taxon>
    </lineage>
</organism>
<name>A0A7J0D9V8_9ERIC</name>
<accession>A0A7J0D9V8</accession>
<evidence type="ECO:0008006" key="4">
    <source>
        <dbReference type="Google" id="ProtNLM"/>
    </source>
</evidence>
<dbReference type="EMBL" id="BJWL01000124">
    <property type="protein sequence ID" value="GFS30503.1"/>
    <property type="molecule type" value="Genomic_DNA"/>
</dbReference>
<protein>
    <recommendedName>
        <fullName evidence="4">Malectin/receptor-like protein kinase family protein</fullName>
    </recommendedName>
</protein>
<dbReference type="Gene3D" id="2.60.120.430">
    <property type="entry name" value="Galactose-binding lectin"/>
    <property type="match status" value="1"/>
</dbReference>
<dbReference type="PANTHER" id="PTHR34590:SF15">
    <property type="entry name" value="PROTEIN KINASE DOMAIN-CONTAINING PROTEIN"/>
    <property type="match status" value="1"/>
</dbReference>
<dbReference type="PANTHER" id="PTHR34590">
    <property type="entry name" value="OS03G0124300 PROTEIN-RELATED"/>
    <property type="match status" value="1"/>
</dbReference>
<evidence type="ECO:0000313" key="2">
    <source>
        <dbReference type="EMBL" id="GFS30503.1"/>
    </source>
</evidence>
<evidence type="ECO:0000256" key="1">
    <source>
        <dbReference type="SAM" id="SignalP"/>
    </source>
</evidence>
<sequence>MMISLYFILHHPIITVATYSPALYYPPDNIAVNCGSTGNSTAADGRQWIGNISSKYITSHGSRGKLMSLKAIDQRHSPDPVPYMTAQISRSQFSYTFQVTPGQKFIRLHFYPASYRRFKRS</sequence>
<dbReference type="InterPro" id="IPR045272">
    <property type="entry name" value="ANXUR1/2-like"/>
</dbReference>
<feature type="chain" id="PRO_5029914525" description="Malectin/receptor-like protein kinase family protein" evidence="1">
    <location>
        <begin position="18"/>
        <end position="121"/>
    </location>
</feature>
<keyword evidence="3" id="KW-1185">Reference proteome</keyword>
<dbReference type="AlphaFoldDB" id="A0A7J0D9V8"/>
<keyword evidence="1" id="KW-0732">Signal</keyword>
<gene>
    <name evidence="2" type="ORF">Acr_00g0012280</name>
</gene>
<dbReference type="GO" id="GO:0004714">
    <property type="term" value="F:transmembrane receptor protein tyrosine kinase activity"/>
    <property type="evidence" value="ECO:0007669"/>
    <property type="project" value="InterPro"/>
</dbReference>
<feature type="signal peptide" evidence="1">
    <location>
        <begin position="1"/>
        <end position="17"/>
    </location>
</feature>
<comment type="caution">
    <text evidence="2">The sequence shown here is derived from an EMBL/GenBank/DDBJ whole genome shotgun (WGS) entry which is preliminary data.</text>
</comment>
<dbReference type="OrthoDB" id="1720310at2759"/>
<reference evidence="3" key="1">
    <citation type="submission" date="2019-07" db="EMBL/GenBank/DDBJ databases">
        <title>De Novo Assembly of kiwifruit Actinidia rufa.</title>
        <authorList>
            <person name="Sugita-Konishi S."/>
            <person name="Sato K."/>
            <person name="Mori E."/>
            <person name="Abe Y."/>
            <person name="Kisaki G."/>
            <person name="Hamano K."/>
            <person name="Suezawa K."/>
            <person name="Otani M."/>
            <person name="Fukuda T."/>
            <person name="Manabe T."/>
            <person name="Gomi K."/>
            <person name="Tabuchi M."/>
            <person name="Akimitsu K."/>
            <person name="Kataoka I."/>
        </authorList>
    </citation>
    <scope>NUCLEOTIDE SEQUENCE [LARGE SCALE GENOMIC DNA]</scope>
    <source>
        <strain evidence="3">cv. Fuchu</strain>
    </source>
</reference>
<proteinExistence type="predicted"/>